<dbReference type="PANTHER" id="PTHR12289">
    <property type="entry name" value="METAXIN RELATED"/>
    <property type="match status" value="1"/>
</dbReference>
<dbReference type="EMBL" id="CAWUHC010000148">
    <property type="protein sequence ID" value="CAK7235876.1"/>
    <property type="molecule type" value="Genomic_DNA"/>
</dbReference>
<proteinExistence type="predicted"/>
<dbReference type="PANTHER" id="PTHR12289:SF44">
    <property type="entry name" value="OUTER MEMBRANE PROTEIN (SAM35), PUTATIVE (AFU_ORTHOLOGUE AFUA_1G13180)-RELATED"/>
    <property type="match status" value="1"/>
</dbReference>
<dbReference type="InterPro" id="IPR033468">
    <property type="entry name" value="Metaxin_GST"/>
</dbReference>
<dbReference type="Pfam" id="PF17172">
    <property type="entry name" value="GST_N_4"/>
    <property type="match status" value="1"/>
</dbReference>
<evidence type="ECO:0000259" key="3">
    <source>
        <dbReference type="Pfam" id="PF17172"/>
    </source>
</evidence>
<reference evidence="4 5" key="1">
    <citation type="submission" date="2024-01" db="EMBL/GenBank/DDBJ databases">
        <authorList>
            <person name="Allen C."/>
            <person name="Tagirdzhanova G."/>
        </authorList>
    </citation>
    <scope>NUCLEOTIDE SEQUENCE [LARGE SCALE GENOMIC DNA]</scope>
</reference>
<accession>A0ABP0CX74</accession>
<dbReference type="CDD" id="cd03193">
    <property type="entry name" value="GST_C_Metaxin"/>
    <property type="match status" value="1"/>
</dbReference>
<evidence type="ECO:0008006" key="6">
    <source>
        <dbReference type="Google" id="ProtNLM"/>
    </source>
</evidence>
<dbReference type="Pfam" id="PF17171">
    <property type="entry name" value="GST_C_6"/>
    <property type="match status" value="1"/>
</dbReference>
<feature type="domain" description="Thioredoxin-like fold" evidence="3">
    <location>
        <begin position="106"/>
        <end position="212"/>
    </location>
</feature>
<dbReference type="Proteomes" id="UP001642406">
    <property type="component" value="Unassembled WGS sequence"/>
</dbReference>
<feature type="compositionally biased region" description="Low complexity" evidence="1">
    <location>
        <begin position="1"/>
        <end position="19"/>
    </location>
</feature>
<name>A0ABP0CX74_9PEZI</name>
<feature type="region of interest" description="Disordered" evidence="1">
    <location>
        <begin position="147"/>
        <end position="167"/>
    </location>
</feature>
<dbReference type="InterPro" id="IPR050931">
    <property type="entry name" value="Mito_Protein_Transport_Metaxin"/>
</dbReference>
<comment type="caution">
    <text evidence="4">The sequence shown here is derived from an EMBL/GenBank/DDBJ whole genome shotgun (WGS) entry which is preliminary data.</text>
</comment>
<gene>
    <name evidence="4" type="ORF">SBRCBS47491_009444</name>
</gene>
<protein>
    <recommendedName>
        <fullName evidence="6">Mitochondrial outer membrane protein</fullName>
    </recommendedName>
</protein>
<evidence type="ECO:0000313" key="5">
    <source>
        <dbReference type="Proteomes" id="UP001642406"/>
    </source>
</evidence>
<dbReference type="CDD" id="cd03054">
    <property type="entry name" value="GST_N_Metaxin"/>
    <property type="match status" value="1"/>
</dbReference>
<sequence length="392" mass="41750">MSTATAPPQTQPQPQAASSQPPPPKKTASSSSSSLFPPIPAPLQRLFDLVPLVTYPANALPGDNDDADDTEAAGVDGVGQVTNGIPTLYVFIDPADAARGRASFNPTCLKWQTFLRFADIPVHVVASSNHASPTGALPFLQPARKQSTTTTARQSPPRAIPASDFPNFVTKNVTSPSTAPSTLRDHPRAAAYQALLDTSLRRAWLHAVYLDEGSNPSPRNNNGSIAARLYAHAASTSSLVRAALTSQLRAAAAAEVWGSQQQDVSKATPAATAQIYRDAEAALSALATVLDEDENDYFFGSAEPTLFDAAVFSYTHLLLEDGDGDCDVSRFTWHNRVLPDLVRAHPQLVQHRERIVAKYWPRGGGGAVAAAQEKADEKRPAGVADSVSWVKV</sequence>
<dbReference type="InterPro" id="IPR012336">
    <property type="entry name" value="Thioredoxin-like_fold"/>
</dbReference>
<evidence type="ECO:0000256" key="1">
    <source>
        <dbReference type="SAM" id="MobiDB-lite"/>
    </source>
</evidence>
<keyword evidence="5" id="KW-1185">Reference proteome</keyword>
<evidence type="ECO:0000259" key="2">
    <source>
        <dbReference type="Pfam" id="PF17171"/>
    </source>
</evidence>
<feature type="domain" description="Metaxin glutathione S-transferase" evidence="2">
    <location>
        <begin position="279"/>
        <end position="355"/>
    </location>
</feature>
<organism evidence="4 5">
    <name type="scientific">Sporothrix bragantina</name>
    <dbReference type="NCBI Taxonomy" id="671064"/>
    <lineage>
        <taxon>Eukaryota</taxon>
        <taxon>Fungi</taxon>
        <taxon>Dikarya</taxon>
        <taxon>Ascomycota</taxon>
        <taxon>Pezizomycotina</taxon>
        <taxon>Sordariomycetes</taxon>
        <taxon>Sordariomycetidae</taxon>
        <taxon>Ophiostomatales</taxon>
        <taxon>Ophiostomataceae</taxon>
        <taxon>Sporothrix</taxon>
    </lineage>
</organism>
<feature type="region of interest" description="Disordered" evidence="1">
    <location>
        <begin position="1"/>
        <end position="37"/>
    </location>
</feature>
<evidence type="ECO:0000313" key="4">
    <source>
        <dbReference type="EMBL" id="CAK7235876.1"/>
    </source>
</evidence>